<evidence type="ECO:0000313" key="7">
    <source>
        <dbReference type="Proteomes" id="UP001304461"/>
    </source>
</evidence>
<evidence type="ECO:0000256" key="4">
    <source>
        <dbReference type="ARBA" id="ARBA00022840"/>
    </source>
</evidence>
<dbReference type="SUPFAM" id="SSF52540">
    <property type="entry name" value="P-loop containing nucleoside triphosphate hydrolases"/>
    <property type="match status" value="2"/>
</dbReference>
<dbReference type="Proteomes" id="UP001304461">
    <property type="component" value="Unassembled WGS sequence"/>
</dbReference>
<feature type="domain" description="Helicase C-terminal" evidence="5">
    <location>
        <begin position="361"/>
        <end position="528"/>
    </location>
</feature>
<dbReference type="PANTHER" id="PTHR45766:SF3">
    <property type="entry name" value="DNA ANNEALING HELICASE AND ENDONUCLEASE ZRANB3"/>
    <property type="match status" value="1"/>
</dbReference>
<dbReference type="GO" id="GO:0004386">
    <property type="term" value="F:helicase activity"/>
    <property type="evidence" value="ECO:0007669"/>
    <property type="project" value="UniProtKB-KW"/>
</dbReference>
<dbReference type="PANTHER" id="PTHR45766">
    <property type="entry name" value="DNA ANNEALING HELICASE AND ENDONUCLEASE ZRANB3 FAMILY MEMBER"/>
    <property type="match status" value="1"/>
</dbReference>
<dbReference type="InterPro" id="IPR049730">
    <property type="entry name" value="SNF2/RAD54-like_C"/>
</dbReference>
<dbReference type="InterPro" id="IPR001650">
    <property type="entry name" value="Helicase_C-like"/>
</dbReference>
<keyword evidence="3 6" id="KW-0347">Helicase</keyword>
<organism evidence="6 7">
    <name type="scientific">Cyanobium gracile UHCC 0139</name>
    <dbReference type="NCBI Taxonomy" id="3110308"/>
    <lineage>
        <taxon>Bacteria</taxon>
        <taxon>Bacillati</taxon>
        <taxon>Cyanobacteriota</taxon>
        <taxon>Cyanophyceae</taxon>
        <taxon>Synechococcales</taxon>
        <taxon>Prochlorococcaceae</taxon>
        <taxon>Cyanobium</taxon>
    </lineage>
</organism>
<dbReference type="Pfam" id="PF00271">
    <property type="entry name" value="Helicase_C"/>
    <property type="match status" value="1"/>
</dbReference>
<dbReference type="InterPro" id="IPR014001">
    <property type="entry name" value="Helicase_ATP-bd"/>
</dbReference>
<dbReference type="InterPro" id="IPR038718">
    <property type="entry name" value="SNF2-like_sf"/>
</dbReference>
<dbReference type="Gene3D" id="3.40.50.10810">
    <property type="entry name" value="Tandem AAA-ATPase domain"/>
    <property type="match status" value="2"/>
</dbReference>
<keyword evidence="4" id="KW-0067">ATP-binding</keyword>
<comment type="caution">
    <text evidence="6">The sequence shown here is derived from an EMBL/GenBank/DDBJ whole genome shotgun (WGS) entry which is preliminary data.</text>
</comment>
<evidence type="ECO:0000259" key="5">
    <source>
        <dbReference type="PROSITE" id="PS51194"/>
    </source>
</evidence>
<dbReference type="InterPro" id="IPR027417">
    <property type="entry name" value="P-loop_NTPase"/>
</dbReference>
<dbReference type="PROSITE" id="PS51194">
    <property type="entry name" value="HELICASE_CTER"/>
    <property type="match status" value="1"/>
</dbReference>
<dbReference type="SMART" id="SM00490">
    <property type="entry name" value="HELICc"/>
    <property type="match status" value="1"/>
</dbReference>
<keyword evidence="2" id="KW-0378">Hydrolase</keyword>
<dbReference type="CDD" id="cd18793">
    <property type="entry name" value="SF2_C_SNF"/>
    <property type="match status" value="1"/>
</dbReference>
<reference evidence="6 7" key="1">
    <citation type="submission" date="2023-12" db="EMBL/GenBank/DDBJ databases">
        <title>Baltic Sea Cyanobacteria.</title>
        <authorList>
            <person name="Delbaje E."/>
            <person name="Fewer D.P."/>
            <person name="Shishido T.K."/>
        </authorList>
    </citation>
    <scope>NUCLEOTIDE SEQUENCE [LARGE SCALE GENOMIC DNA]</scope>
    <source>
        <strain evidence="6 7">UHCC 0139</strain>
    </source>
</reference>
<dbReference type="EMBL" id="JAYGHX010000001">
    <property type="protein sequence ID" value="MEA5390207.1"/>
    <property type="molecule type" value="Genomic_DNA"/>
</dbReference>
<sequence>MRLGASGLIEVVSPFDAVTQAQLRAIRPRGQWLSRRGCWQFPLEAATALQQQCAGRFPLTPELARWFGWLGQPLPPLPPHRALVAASAADDDLPDGRRLFRHQRLAVRWLLARRGAVLADAMGLGKTLSALVAGRALVRLADCRLVVVAPAGLHHHWRQEAAALGLRLELHSWARLPAELPAAGTVLIADEAHFAQTLQAARTQAFLRLARHPRLRAIWLLTGTPMKNGRPVQLFPLLAAIGHPLAADQRHFEERYCQGHWREQGGRRIWQASGASQLEELQRLVRPLVLHRRKGQCLDLPPKQRLERPVALDPAGAEAFERALQQRIDDYRRRAMAGEVRRDAEALAVFTALRQIASRHKLDATVALVAELLAAGEAVVVFTAFVATAQALHIQLGRPGDGGPLVGAVPPLHRQKLVDAFQSGRSPVLIATYGTGGLGFTLHRARHVVLVERPWTPGDAEQAEDRCHRIGMGAALTSHWLQLGVADRLVDDLIASKAERISLLLQGQDSLRRQRALPALVRQWLESG</sequence>
<keyword evidence="1" id="KW-0547">Nucleotide-binding</keyword>
<protein>
    <submittedName>
        <fullName evidence="6">DEAD/DEAH box helicase</fullName>
    </submittedName>
</protein>
<accession>A0ABU5RR24</accession>
<dbReference type="RefSeq" id="WP_323304400.1">
    <property type="nucleotide sequence ID" value="NZ_JAYGHX010000001.1"/>
</dbReference>
<dbReference type="Pfam" id="PF00176">
    <property type="entry name" value="SNF2-rel_dom"/>
    <property type="match status" value="1"/>
</dbReference>
<dbReference type="Gene3D" id="3.40.50.300">
    <property type="entry name" value="P-loop containing nucleotide triphosphate hydrolases"/>
    <property type="match status" value="1"/>
</dbReference>
<evidence type="ECO:0000256" key="3">
    <source>
        <dbReference type="ARBA" id="ARBA00022806"/>
    </source>
</evidence>
<gene>
    <name evidence="6" type="ORF">VB738_02920</name>
</gene>
<name>A0ABU5RR24_9CYAN</name>
<keyword evidence="7" id="KW-1185">Reference proteome</keyword>
<evidence type="ECO:0000256" key="1">
    <source>
        <dbReference type="ARBA" id="ARBA00022741"/>
    </source>
</evidence>
<evidence type="ECO:0000313" key="6">
    <source>
        <dbReference type="EMBL" id="MEA5390207.1"/>
    </source>
</evidence>
<evidence type="ECO:0000256" key="2">
    <source>
        <dbReference type="ARBA" id="ARBA00022801"/>
    </source>
</evidence>
<proteinExistence type="predicted"/>
<dbReference type="InterPro" id="IPR000330">
    <property type="entry name" value="SNF2_N"/>
</dbReference>
<dbReference type="SMART" id="SM00487">
    <property type="entry name" value="DEXDc"/>
    <property type="match status" value="1"/>
</dbReference>